<dbReference type="Gene3D" id="3.40.50.11310">
    <property type="entry name" value="Bacterial phosphonate metabolism protein PhnH"/>
    <property type="match status" value="1"/>
</dbReference>
<dbReference type="InterPro" id="IPR038058">
    <property type="entry name" value="PhnH-like_sp"/>
</dbReference>
<organism evidence="1">
    <name type="scientific">Yersinia ruckeri</name>
    <dbReference type="NCBI Taxonomy" id="29486"/>
    <lineage>
        <taxon>Bacteria</taxon>
        <taxon>Pseudomonadati</taxon>
        <taxon>Pseudomonadota</taxon>
        <taxon>Gammaproteobacteria</taxon>
        <taxon>Enterobacterales</taxon>
        <taxon>Yersiniaceae</taxon>
        <taxon>Yersinia</taxon>
    </lineage>
</organism>
<protein>
    <submittedName>
        <fullName evidence="2">Carbon-phosphorus lyase complex subunit</fullName>
    </submittedName>
    <submittedName>
        <fullName evidence="1">PhnH protein</fullName>
    </submittedName>
</protein>
<dbReference type="EMBL" id="UHJG01000001">
    <property type="protein sequence ID" value="SUQ00341.1"/>
    <property type="molecule type" value="Genomic_DNA"/>
</dbReference>
<keyword evidence="2" id="KW-0456">Lyase</keyword>
<dbReference type="NCBIfam" id="TIGR03292">
    <property type="entry name" value="PhnH_redo"/>
    <property type="match status" value="1"/>
</dbReference>
<reference evidence="2 3" key="2">
    <citation type="submission" date="2018-06" db="EMBL/GenBank/DDBJ databases">
        <authorList>
            <consortium name="Pathogen Informatics"/>
            <person name="Doyle S."/>
        </authorList>
    </citation>
    <scope>NUCLEOTIDE SEQUENCE [LARGE SCALE GENOMIC DNA]</scope>
    <source>
        <strain evidence="2 3">NCTC10476</strain>
    </source>
</reference>
<gene>
    <name evidence="2" type="primary">phnH</name>
    <name evidence="1" type="ORF">CSF007_2395</name>
    <name evidence="2" type="ORF">NCTC10476_01624</name>
</gene>
<dbReference type="OrthoDB" id="9814509at2"/>
<dbReference type="eggNOG" id="COG3625">
    <property type="taxonomic scope" value="Bacteria"/>
</dbReference>
<dbReference type="EMBL" id="LN681231">
    <property type="protein sequence ID" value="CEK26262.1"/>
    <property type="molecule type" value="Genomic_DNA"/>
</dbReference>
<dbReference type="GO" id="GO:0016829">
    <property type="term" value="F:lyase activity"/>
    <property type="evidence" value="ECO:0007669"/>
    <property type="project" value="UniProtKB-KW"/>
</dbReference>
<proteinExistence type="predicted"/>
<dbReference type="RefSeq" id="WP_038241745.1">
    <property type="nucleotide sequence ID" value="NZ_CABIHR010000026.1"/>
</dbReference>
<dbReference type="Pfam" id="PF05845">
    <property type="entry name" value="PhnH"/>
    <property type="match status" value="1"/>
</dbReference>
<dbReference type="GeneID" id="66878250"/>
<dbReference type="SUPFAM" id="SSF159709">
    <property type="entry name" value="PhnH-like"/>
    <property type="match status" value="1"/>
</dbReference>
<evidence type="ECO:0000313" key="3">
    <source>
        <dbReference type="Proteomes" id="UP000255169"/>
    </source>
</evidence>
<dbReference type="GO" id="GO:0019634">
    <property type="term" value="P:organic phosphonate metabolic process"/>
    <property type="evidence" value="ECO:0007669"/>
    <property type="project" value="InterPro"/>
</dbReference>
<name>A0A085U973_YERRU</name>
<dbReference type="InterPro" id="IPR008772">
    <property type="entry name" value="Phosphonate_metab_PhnH"/>
</dbReference>
<reference evidence="1" key="1">
    <citation type="journal article" date="2015" name="Genome Announc.">
        <title>Complete Genome Sequence of Yersinia ruckeri Strain CSF007-82, Etiologic Agent of Red Mouth Disease in Salmonid Fish.</title>
        <authorList>
            <person name="Nelson M.C."/>
            <person name="LaPatra S.E."/>
            <person name="Welch T.J."/>
            <person name="Graf J."/>
        </authorList>
    </citation>
    <scope>NUCLEOTIDE SEQUENCE</scope>
    <source>
        <strain evidence="1">CSF007-82</strain>
    </source>
</reference>
<evidence type="ECO:0000313" key="1">
    <source>
        <dbReference type="EMBL" id="CEK26262.1"/>
    </source>
</evidence>
<accession>A0A085U973</accession>
<dbReference type="AlphaFoldDB" id="A0A085U973"/>
<dbReference type="Proteomes" id="UP000255169">
    <property type="component" value="Unassembled WGS sequence"/>
</dbReference>
<dbReference type="KEGG" id="yrb:UGYR_12200"/>
<dbReference type="PIRSF" id="PIRSF020680">
    <property type="entry name" value="PhnH"/>
    <property type="match status" value="1"/>
</dbReference>
<evidence type="ECO:0000313" key="2">
    <source>
        <dbReference type="EMBL" id="SUQ00341.1"/>
    </source>
</evidence>
<dbReference type="STRING" id="29486.UGYR_12200"/>
<keyword evidence="3" id="KW-1185">Reference proteome</keyword>
<sequence>MTLLSHFNHPINDSQQAFRHILKAMSEPGVQVTLPHRQGWGKLNPAATSLLLTLADQETTVYLADGLTSDSIWKNLRFHTGAAAATSLQQADFAIFHQEITAEQLAHCPAGNEVSPERSVTVVIQIASLHQGTPLRLRGAGIEQQRQISPCLPTALLNYLIARPKTFPMGIDFLFTCGENLMAIPRTTHLEVC</sequence>
<dbReference type="PATRIC" id="fig|29486.44.peg.817"/>